<protein>
    <recommendedName>
        <fullName evidence="6">Anoctamin</fullName>
    </recommendedName>
</protein>
<feature type="region of interest" description="Disordered" evidence="7">
    <location>
        <begin position="683"/>
        <end position="728"/>
    </location>
</feature>
<comment type="caution">
    <text evidence="6">Lacks conserved residue(s) required for the propagation of feature annotation.</text>
</comment>
<name>A0A8S4ADL9_9TELE</name>
<dbReference type="Proteomes" id="UP000677803">
    <property type="component" value="Unassembled WGS sequence"/>
</dbReference>
<dbReference type="PANTHER" id="PTHR12308">
    <property type="entry name" value="ANOCTAMIN"/>
    <property type="match status" value="1"/>
</dbReference>
<evidence type="ECO:0000313" key="9">
    <source>
        <dbReference type="EMBL" id="CAG5863793.1"/>
    </source>
</evidence>
<accession>A0A8S4ADL9</accession>
<feature type="compositionally biased region" description="Polar residues" evidence="7">
    <location>
        <begin position="1123"/>
        <end position="1136"/>
    </location>
</feature>
<reference evidence="9" key="1">
    <citation type="submission" date="2021-05" db="EMBL/GenBank/DDBJ databases">
        <authorList>
            <person name="Tigano A."/>
        </authorList>
    </citation>
    <scope>NUCLEOTIDE SEQUENCE</scope>
</reference>
<evidence type="ECO:0000256" key="6">
    <source>
        <dbReference type="RuleBase" id="RU280814"/>
    </source>
</evidence>
<keyword evidence="3 6" id="KW-0812">Transmembrane</keyword>
<evidence type="ECO:0000313" key="10">
    <source>
        <dbReference type="Proteomes" id="UP000677803"/>
    </source>
</evidence>
<dbReference type="Pfam" id="PF04547">
    <property type="entry name" value="Anoctamin"/>
    <property type="match status" value="1"/>
</dbReference>
<feature type="compositionally biased region" description="Low complexity" evidence="7">
    <location>
        <begin position="1021"/>
        <end position="1051"/>
    </location>
</feature>
<evidence type="ECO:0000256" key="4">
    <source>
        <dbReference type="ARBA" id="ARBA00022989"/>
    </source>
</evidence>
<comment type="subcellular location">
    <subcellularLocation>
        <location evidence="1 6">Membrane</location>
        <topology evidence="1 6">Multi-pass membrane protein</topology>
    </subcellularLocation>
</comment>
<proteinExistence type="inferred from homology"/>
<keyword evidence="10" id="KW-1185">Reference proteome</keyword>
<dbReference type="InterPro" id="IPR049452">
    <property type="entry name" value="Anoctamin_TM"/>
</dbReference>
<feature type="compositionally biased region" description="Basic and acidic residues" evidence="7">
    <location>
        <begin position="903"/>
        <end position="940"/>
    </location>
</feature>
<feature type="region of interest" description="Disordered" evidence="7">
    <location>
        <begin position="643"/>
        <end position="664"/>
    </location>
</feature>
<sequence length="1136" mass="127226">MFEMSLLLTPVDFEKVTPTVSPSFPPFPCCLCLSDKLFGKRLLQAGRHIMSHKSWMKTVPTENCDVLMTFADFTDDHTLLWLLNHIRLGIPELIIQIRHHKHTRVYAFFITATYENLLRGAEEMGLRKAVKPEFGGGTRSFSCEEDYIYENIESELCFFTSQERQSIIRYWLDNLRAKHGEVLHNINFLEGQPIIPELSARGVIQQVFPLHEQRILSQLMKSWVQAVCEKQPLDDICDYFGVKIAMYFAWLGFYTTSMLYPAVIGFVLWMLTESDQTSRDICCVVFALFNVVWATLFLERWKRRGAELAYKWGTLDAPAESLEEPRPQFRGIKRCSPVTGCEEFYYPPWRRRVFRWLVSLPICILCLCFVFLVMLICFELQEFVMGIKEMPRLARFIPKIMLAITVTACDEVYRKIACWLNDMENYRLQSAYEKNLIIKMVLFQFVNSYLSLFYIGFYLKDMERLKEMLATLLIIRQFLQNVKEVLQPYLYERHKLGELTMRAVWDLLLSVLLKYARLAAGKAQSSPTDQAMPGPGLRGTRPGVGHPERREKKCLNGGCGVPDEEEGGERDEADSGRFSEGETEEESLIDCGLKLRKVSFIEKVDRRPACSGPPMENSFMEEGSPTMVEKGMDPASVFEMCDDDDDNGIHDVKDSSGGGAEGNNAAAAASASAAAAAAAAGAATLPSGPDGSISLRHRRRGRSVERPEPKAKRESWIDPPEESESTTLTQAEMESCMQTYSDTFQDYQEMFVQFGYVVLFSSAFPLAAMCALINNIIEIRSDAFKLCTGLQRPFGVRVESIGQWQTAMEAMGLIAIIVNCYLIGQCGQLQRLFPWLSPEMAIISIVILEHFAILLKYVIHVAIPDIPTWVREEMAKLDYQRREAFKKHERQAQQHYQQLQRRKRDEEERQRQAEHMARRERERDDSKSDSSGDHHHDKNHGSKSRSGGGGGGAGSSDKPKRPSSLLANNNVMKLKQIIPLQNKFSSSGARSPQSPTGNEPKLPGFLSFKFLKSPENKKEGAANSSAAAASYGTAAAAAAASSSSSSSGSSSQERSQSPSKAFNPGKLFNFGKSEGGACVNGAPPPRSGEGSSSSSSQERQTSRSDLNGVPEEIPSPGGEGSLNGHSTDSDQASSKM</sequence>
<evidence type="ECO:0000259" key="8">
    <source>
        <dbReference type="Pfam" id="PF04547"/>
    </source>
</evidence>
<comment type="similarity">
    <text evidence="2 6">Belongs to the anoctamin family.</text>
</comment>
<feature type="compositionally biased region" description="Polar residues" evidence="7">
    <location>
        <begin position="983"/>
        <end position="997"/>
    </location>
</feature>
<dbReference type="EMBL" id="CAJRST010000002">
    <property type="protein sequence ID" value="CAG5863793.1"/>
    <property type="molecule type" value="Genomic_DNA"/>
</dbReference>
<evidence type="ECO:0000256" key="5">
    <source>
        <dbReference type="ARBA" id="ARBA00023136"/>
    </source>
</evidence>
<keyword evidence="5 6" id="KW-0472">Membrane</keyword>
<dbReference type="GO" id="GO:0005886">
    <property type="term" value="C:plasma membrane"/>
    <property type="evidence" value="ECO:0007669"/>
    <property type="project" value="TreeGrafter"/>
</dbReference>
<feature type="transmembrane region" description="Helical" evidence="6">
    <location>
        <begin position="281"/>
        <end position="298"/>
    </location>
</feature>
<feature type="domain" description="Anoctamin transmembrane" evidence="8">
    <location>
        <begin position="236"/>
        <end position="876"/>
    </location>
</feature>
<dbReference type="PANTHER" id="PTHR12308:SF33">
    <property type="entry name" value="ANOCTAMIN"/>
    <property type="match status" value="1"/>
</dbReference>
<organism evidence="9 10">
    <name type="scientific">Menidia menidia</name>
    <name type="common">Atlantic silverside</name>
    <dbReference type="NCBI Taxonomy" id="238744"/>
    <lineage>
        <taxon>Eukaryota</taxon>
        <taxon>Metazoa</taxon>
        <taxon>Chordata</taxon>
        <taxon>Craniata</taxon>
        <taxon>Vertebrata</taxon>
        <taxon>Euteleostomi</taxon>
        <taxon>Actinopterygii</taxon>
        <taxon>Neopterygii</taxon>
        <taxon>Teleostei</taxon>
        <taxon>Neoteleostei</taxon>
        <taxon>Acanthomorphata</taxon>
        <taxon>Ovalentaria</taxon>
        <taxon>Atherinomorphae</taxon>
        <taxon>Atheriniformes</taxon>
        <taxon>Atherinopsidae</taxon>
        <taxon>Menidiinae</taxon>
        <taxon>Menidia</taxon>
    </lineage>
</organism>
<keyword evidence="4 6" id="KW-1133">Transmembrane helix</keyword>
<feature type="transmembrane region" description="Helical" evidence="6">
    <location>
        <begin position="353"/>
        <end position="376"/>
    </location>
</feature>
<evidence type="ECO:0000256" key="7">
    <source>
        <dbReference type="SAM" id="MobiDB-lite"/>
    </source>
</evidence>
<feature type="region of interest" description="Disordered" evidence="7">
    <location>
        <begin position="983"/>
        <end position="1136"/>
    </location>
</feature>
<gene>
    <name evidence="9" type="ORF">MMEN_LOCUS1467</name>
</gene>
<dbReference type="InterPro" id="IPR007632">
    <property type="entry name" value="Anoctamin"/>
</dbReference>
<dbReference type="AlphaFoldDB" id="A0A8S4ADL9"/>
<dbReference type="GO" id="GO:0005254">
    <property type="term" value="F:chloride channel activity"/>
    <property type="evidence" value="ECO:0007669"/>
    <property type="project" value="TreeGrafter"/>
</dbReference>
<feature type="compositionally biased region" description="Basic and acidic residues" evidence="7">
    <location>
        <begin position="702"/>
        <end position="716"/>
    </location>
</feature>
<comment type="caution">
    <text evidence="9">The sequence shown here is derived from an EMBL/GenBank/DDBJ whole genome shotgun (WGS) entry which is preliminary data.</text>
</comment>
<feature type="transmembrane region" description="Helical" evidence="6">
    <location>
        <begin position="247"/>
        <end position="269"/>
    </location>
</feature>
<feature type="transmembrane region" description="Helical" evidence="6">
    <location>
        <begin position="436"/>
        <end position="459"/>
    </location>
</feature>
<dbReference type="OrthoDB" id="296386at2759"/>
<evidence type="ECO:0000256" key="3">
    <source>
        <dbReference type="ARBA" id="ARBA00022692"/>
    </source>
</evidence>
<feature type="region of interest" description="Disordered" evidence="7">
    <location>
        <begin position="524"/>
        <end position="585"/>
    </location>
</feature>
<feature type="region of interest" description="Disordered" evidence="7">
    <location>
        <begin position="886"/>
        <end position="965"/>
    </location>
</feature>
<evidence type="ECO:0000256" key="2">
    <source>
        <dbReference type="ARBA" id="ARBA00009671"/>
    </source>
</evidence>
<evidence type="ECO:0000256" key="1">
    <source>
        <dbReference type="ARBA" id="ARBA00004141"/>
    </source>
</evidence>
<feature type="compositionally biased region" description="Acidic residues" evidence="7">
    <location>
        <begin position="562"/>
        <end position="572"/>
    </location>
</feature>
<feature type="compositionally biased region" description="Low complexity" evidence="7">
    <location>
        <begin position="1087"/>
        <end position="1099"/>
    </location>
</feature>